<dbReference type="SUPFAM" id="SSF52833">
    <property type="entry name" value="Thioredoxin-like"/>
    <property type="match status" value="1"/>
</dbReference>
<evidence type="ECO:0000313" key="7">
    <source>
        <dbReference type="EMBL" id="QBF45571.1"/>
    </source>
</evidence>
<feature type="transmembrane region" description="Helical" evidence="5">
    <location>
        <begin position="58"/>
        <end position="83"/>
    </location>
</feature>
<dbReference type="UniPathway" id="UPA00895"/>
<dbReference type="EMBL" id="CP036164">
    <property type="protein sequence ID" value="QBF45571.1"/>
    <property type="molecule type" value="Genomic_DNA"/>
</dbReference>
<evidence type="ECO:0000259" key="6">
    <source>
        <dbReference type="Pfam" id="PF07291"/>
    </source>
</evidence>
<dbReference type="AlphaFoldDB" id="A0A4P6MPS8"/>
<accession>A0A4P6MPS8</accession>
<evidence type="ECO:0000256" key="3">
    <source>
        <dbReference type="ARBA" id="ARBA00022989"/>
    </source>
</evidence>
<dbReference type="OrthoDB" id="5006039at2"/>
<dbReference type="Proteomes" id="UP000290408">
    <property type="component" value="Chromosome"/>
</dbReference>
<comment type="subcellular location">
    <subcellularLocation>
        <location evidence="1">Membrane</location>
        <topology evidence="1">Multi-pass membrane protein</topology>
    </subcellularLocation>
</comment>
<feature type="transmembrane region" description="Helical" evidence="5">
    <location>
        <begin position="89"/>
        <end position="110"/>
    </location>
</feature>
<feature type="domain" description="Methylamine utilisation protein MauE" evidence="6">
    <location>
        <begin position="10"/>
        <end position="133"/>
    </location>
</feature>
<dbReference type="Pfam" id="PF07291">
    <property type="entry name" value="MauE"/>
    <property type="match status" value="1"/>
</dbReference>
<gene>
    <name evidence="7" type="ORF">EXU32_04395</name>
</gene>
<evidence type="ECO:0000256" key="5">
    <source>
        <dbReference type="SAM" id="Phobius"/>
    </source>
</evidence>
<dbReference type="InterPro" id="IPR009908">
    <property type="entry name" value="Methylamine_util_MauE"/>
</dbReference>
<sequence length="342" mass="35365">MPDSPLILPPLLIAVLLLISGAAKVRHPEETRSAFSQLRLPGLLTDSPAPRVLPWAEIVLALALLAVPAPFAVVVAVVALALFVSYLVVIVRALGFGYPVTCSCFGRLGLGEVTRRTAVRNVLLVVLALLAVWSATAPDSVVVRLATARAETWLWLALVVLTVAVVVVTFGGTKGGPLASPIATDDAAEGEIVDYARQPLPYAALEDETGQSLSLRSLVSNGATMLVFVSPGCGPCATPIERIPAWDELLGPVAVRAVVSLPLETTLAAVPHLAERILHDPQATLARIFGIGTPGAVLLGGDGLLAGGPVQGSTEVLAFVDDVHAELVEAGVVEAGEISPGQ</sequence>
<dbReference type="RefSeq" id="WP_130628808.1">
    <property type="nucleotide sequence ID" value="NZ_CP036164.1"/>
</dbReference>
<feature type="transmembrane region" description="Helical" evidence="5">
    <location>
        <begin position="6"/>
        <end position="23"/>
    </location>
</feature>
<protein>
    <recommendedName>
        <fullName evidence="6">Methylamine utilisation protein MauE domain-containing protein</fullName>
    </recommendedName>
</protein>
<keyword evidence="3 5" id="KW-1133">Transmembrane helix</keyword>
<dbReference type="GO" id="GO:0030416">
    <property type="term" value="P:methylamine metabolic process"/>
    <property type="evidence" value="ECO:0007669"/>
    <property type="project" value="InterPro"/>
</dbReference>
<keyword evidence="4 5" id="KW-0472">Membrane</keyword>
<reference evidence="7 8" key="1">
    <citation type="submission" date="2019-02" db="EMBL/GenBank/DDBJ databases">
        <title>Genomic data mining of an Antarctic deep-sea actinobacterium, Janibacterlimosus P3-3-X1.</title>
        <authorList>
            <person name="Liao L."/>
            <person name="Chen B."/>
        </authorList>
    </citation>
    <scope>NUCLEOTIDE SEQUENCE [LARGE SCALE GENOMIC DNA]</scope>
    <source>
        <strain evidence="7 8">P3-3-X1</strain>
    </source>
</reference>
<evidence type="ECO:0000256" key="4">
    <source>
        <dbReference type="ARBA" id="ARBA00023136"/>
    </source>
</evidence>
<dbReference type="KEGG" id="jli:EXU32_04395"/>
<feature type="transmembrane region" description="Helical" evidence="5">
    <location>
        <begin position="122"/>
        <end position="146"/>
    </location>
</feature>
<proteinExistence type="predicted"/>
<feature type="transmembrane region" description="Helical" evidence="5">
    <location>
        <begin position="152"/>
        <end position="172"/>
    </location>
</feature>
<name>A0A4P6MPS8_9MICO</name>
<dbReference type="InterPro" id="IPR036249">
    <property type="entry name" value="Thioredoxin-like_sf"/>
</dbReference>
<keyword evidence="8" id="KW-1185">Reference proteome</keyword>
<keyword evidence="2 5" id="KW-0812">Transmembrane</keyword>
<evidence type="ECO:0000256" key="2">
    <source>
        <dbReference type="ARBA" id="ARBA00022692"/>
    </source>
</evidence>
<dbReference type="GO" id="GO:0016020">
    <property type="term" value="C:membrane"/>
    <property type="evidence" value="ECO:0007669"/>
    <property type="project" value="UniProtKB-SubCell"/>
</dbReference>
<evidence type="ECO:0000256" key="1">
    <source>
        <dbReference type="ARBA" id="ARBA00004141"/>
    </source>
</evidence>
<dbReference type="Gene3D" id="3.40.30.10">
    <property type="entry name" value="Glutaredoxin"/>
    <property type="match status" value="1"/>
</dbReference>
<organism evidence="7 8">
    <name type="scientific">Janibacter limosus</name>
    <dbReference type="NCBI Taxonomy" id="53458"/>
    <lineage>
        <taxon>Bacteria</taxon>
        <taxon>Bacillati</taxon>
        <taxon>Actinomycetota</taxon>
        <taxon>Actinomycetes</taxon>
        <taxon>Micrococcales</taxon>
        <taxon>Intrasporangiaceae</taxon>
        <taxon>Janibacter</taxon>
    </lineage>
</organism>
<evidence type="ECO:0000313" key="8">
    <source>
        <dbReference type="Proteomes" id="UP000290408"/>
    </source>
</evidence>